<keyword evidence="1" id="KW-1133">Transmembrane helix</keyword>
<reference evidence="2" key="1">
    <citation type="submission" date="2021-06" db="EMBL/GenBank/DDBJ databases">
        <authorList>
            <person name="Hodson N. C."/>
            <person name="Mongue J. A."/>
            <person name="Jaron S. K."/>
        </authorList>
    </citation>
    <scope>NUCLEOTIDE SEQUENCE</scope>
</reference>
<sequence>MGRNCPNGKGHSELYTAKAIVKRGVALFTRRGRFSDMKFDVKIQILDFRFIREVLEVEGAMDFFGMAHAQLLDLQPMANFTRLIINPPEQSGVPDWILLAAAFGVLAFLILIIFDLAKGEGNFDNLT</sequence>
<comment type="caution">
    <text evidence="2">The sequence shown here is derived from an EMBL/GenBank/DDBJ whole genome shotgun (WGS) entry which is preliminary data.</text>
</comment>
<proteinExistence type="predicted"/>
<evidence type="ECO:0000256" key="1">
    <source>
        <dbReference type="SAM" id="Phobius"/>
    </source>
</evidence>
<keyword evidence="3" id="KW-1185">Reference proteome</keyword>
<protein>
    <submittedName>
        <fullName evidence="2">Uncharacterized protein</fullName>
    </submittedName>
</protein>
<evidence type="ECO:0000313" key="2">
    <source>
        <dbReference type="EMBL" id="CAG7729249.1"/>
    </source>
</evidence>
<name>A0A8J2K3I5_9HEXA</name>
<keyword evidence="1" id="KW-0812">Transmembrane</keyword>
<dbReference type="AlphaFoldDB" id="A0A8J2K3I5"/>
<keyword evidence="1" id="KW-0472">Membrane</keyword>
<evidence type="ECO:0000313" key="3">
    <source>
        <dbReference type="Proteomes" id="UP000708208"/>
    </source>
</evidence>
<dbReference type="Proteomes" id="UP000708208">
    <property type="component" value="Unassembled WGS sequence"/>
</dbReference>
<dbReference type="EMBL" id="CAJVCH010175887">
    <property type="protein sequence ID" value="CAG7729249.1"/>
    <property type="molecule type" value="Genomic_DNA"/>
</dbReference>
<feature type="transmembrane region" description="Helical" evidence="1">
    <location>
        <begin position="96"/>
        <end position="117"/>
    </location>
</feature>
<gene>
    <name evidence="2" type="ORF">AFUS01_LOCUS17979</name>
</gene>
<organism evidence="2 3">
    <name type="scientific">Allacma fusca</name>
    <dbReference type="NCBI Taxonomy" id="39272"/>
    <lineage>
        <taxon>Eukaryota</taxon>
        <taxon>Metazoa</taxon>
        <taxon>Ecdysozoa</taxon>
        <taxon>Arthropoda</taxon>
        <taxon>Hexapoda</taxon>
        <taxon>Collembola</taxon>
        <taxon>Symphypleona</taxon>
        <taxon>Sminthuridae</taxon>
        <taxon>Allacma</taxon>
    </lineage>
</organism>
<accession>A0A8J2K3I5</accession>